<evidence type="ECO:0000256" key="1">
    <source>
        <dbReference type="SAM" id="Phobius"/>
    </source>
</evidence>
<keyword evidence="1" id="KW-0472">Membrane</keyword>
<keyword evidence="2" id="KW-1185">Reference proteome</keyword>
<dbReference type="WBParaSite" id="nRc.2.0.1.t37212-RA">
    <property type="protein sequence ID" value="nRc.2.0.1.t37212-RA"/>
    <property type="gene ID" value="nRc.2.0.1.g37212"/>
</dbReference>
<accession>A0A915KER9</accession>
<dbReference type="Proteomes" id="UP000887565">
    <property type="component" value="Unplaced"/>
</dbReference>
<evidence type="ECO:0000313" key="3">
    <source>
        <dbReference type="WBParaSite" id="nRc.2.0.1.t37212-RA"/>
    </source>
</evidence>
<evidence type="ECO:0000313" key="2">
    <source>
        <dbReference type="Proteomes" id="UP000887565"/>
    </source>
</evidence>
<sequence>MIGLEKMLWNNVSPTTLTRLHEIMSLKINNKIKIYQRDIRKFIPLIQKVWPSNQQTLQITAFDTVIQLQTDQIENLISDIRIINRAAFFNVRKTPIQNQNDFLLFLAGLCSILSLSALNQTFMISVKSYTAWILEKTEKMY</sequence>
<reference evidence="3" key="1">
    <citation type="submission" date="2022-11" db="UniProtKB">
        <authorList>
            <consortium name="WormBaseParasite"/>
        </authorList>
    </citation>
    <scope>IDENTIFICATION</scope>
</reference>
<protein>
    <submittedName>
        <fullName evidence="3">Uncharacterized protein</fullName>
    </submittedName>
</protein>
<keyword evidence="1" id="KW-1133">Transmembrane helix</keyword>
<keyword evidence="1" id="KW-0812">Transmembrane</keyword>
<feature type="transmembrane region" description="Helical" evidence="1">
    <location>
        <begin position="102"/>
        <end position="122"/>
    </location>
</feature>
<organism evidence="2 3">
    <name type="scientific">Romanomermis culicivorax</name>
    <name type="common">Nematode worm</name>
    <dbReference type="NCBI Taxonomy" id="13658"/>
    <lineage>
        <taxon>Eukaryota</taxon>
        <taxon>Metazoa</taxon>
        <taxon>Ecdysozoa</taxon>
        <taxon>Nematoda</taxon>
        <taxon>Enoplea</taxon>
        <taxon>Dorylaimia</taxon>
        <taxon>Mermithida</taxon>
        <taxon>Mermithoidea</taxon>
        <taxon>Mermithidae</taxon>
        <taxon>Romanomermis</taxon>
    </lineage>
</organism>
<proteinExistence type="predicted"/>
<dbReference type="AlphaFoldDB" id="A0A915KER9"/>
<name>A0A915KER9_ROMCU</name>